<dbReference type="InterPro" id="IPR012336">
    <property type="entry name" value="Thioredoxin-like_fold"/>
</dbReference>
<evidence type="ECO:0000259" key="2">
    <source>
        <dbReference type="Pfam" id="PF13098"/>
    </source>
</evidence>
<protein>
    <recommendedName>
        <fullName evidence="1">Thiol:disulfide interchange protein</fullName>
    </recommendedName>
</protein>
<dbReference type="InterPro" id="IPR033954">
    <property type="entry name" value="DiS-bond_Isoase_DsbC/G"/>
</dbReference>
<dbReference type="Gene3D" id="3.40.30.10">
    <property type="entry name" value="Glutaredoxin"/>
    <property type="match status" value="1"/>
</dbReference>
<dbReference type="Pfam" id="PF13098">
    <property type="entry name" value="Thioredoxin_2"/>
    <property type="match status" value="1"/>
</dbReference>
<dbReference type="GO" id="GO:0042597">
    <property type="term" value="C:periplasmic space"/>
    <property type="evidence" value="ECO:0007669"/>
    <property type="project" value="UniProtKB-SubCell"/>
</dbReference>
<evidence type="ECO:0000313" key="3">
    <source>
        <dbReference type="EMBL" id="GAC26602.1"/>
    </source>
</evidence>
<comment type="function">
    <text evidence="1">Required for disulfide bond formation in some periplasmic proteins. Acts by transferring its disulfide bond to other proteins and is reduced in the process.</text>
</comment>
<comment type="caution">
    <text evidence="3">The sequence shown here is derived from an EMBL/GenBank/DDBJ whole genome shotgun (WGS) entry which is preliminary data.</text>
</comment>
<organism evidence="3 4">
    <name type="scientific">Paraglaciecola mesophila KMM 241</name>
    <dbReference type="NCBI Taxonomy" id="1128912"/>
    <lineage>
        <taxon>Bacteria</taxon>
        <taxon>Pseudomonadati</taxon>
        <taxon>Pseudomonadota</taxon>
        <taxon>Gammaproteobacteria</taxon>
        <taxon>Alteromonadales</taxon>
        <taxon>Alteromonadaceae</taxon>
        <taxon>Paraglaciecola</taxon>
    </lineage>
</organism>
<dbReference type="RefSeq" id="WP_006994753.1">
    <property type="nucleotide sequence ID" value="NZ_BAEP01000080.1"/>
</dbReference>
<keyword evidence="1" id="KW-0732">Signal</keyword>
<feature type="chain" id="PRO_5010001151" description="Thiol:disulfide interchange protein" evidence="1">
    <location>
        <begin position="19"/>
        <end position="255"/>
    </location>
</feature>
<name>K6Z890_9ALTE</name>
<keyword evidence="1" id="KW-0574">Periplasm</keyword>
<feature type="signal peptide" evidence="1">
    <location>
        <begin position="1"/>
        <end position="18"/>
    </location>
</feature>
<dbReference type="PANTHER" id="PTHR35272:SF4">
    <property type="entry name" value="THIOL:DISULFIDE INTERCHANGE PROTEIN DSBG"/>
    <property type="match status" value="1"/>
</dbReference>
<dbReference type="AlphaFoldDB" id="K6Z890"/>
<dbReference type="InterPro" id="IPR036249">
    <property type="entry name" value="Thioredoxin-like_sf"/>
</dbReference>
<dbReference type="EMBL" id="BAEP01000080">
    <property type="protein sequence ID" value="GAC26602.1"/>
    <property type="molecule type" value="Genomic_DNA"/>
</dbReference>
<dbReference type="eggNOG" id="COG1651">
    <property type="taxonomic scope" value="Bacteria"/>
</dbReference>
<accession>K6Z890</accession>
<dbReference type="InterPro" id="IPR051470">
    <property type="entry name" value="Thiol:disulfide_interchange"/>
</dbReference>
<evidence type="ECO:0000256" key="1">
    <source>
        <dbReference type="RuleBase" id="RU364038"/>
    </source>
</evidence>
<dbReference type="OrthoDB" id="9780340at2"/>
<keyword evidence="1" id="KW-0676">Redox-active center</keyword>
<comment type="subcellular location">
    <subcellularLocation>
        <location evidence="1">Periplasm</location>
    </subcellularLocation>
</comment>
<dbReference type="NCBIfam" id="NF008657">
    <property type="entry name" value="PRK11657.1"/>
    <property type="match status" value="1"/>
</dbReference>
<comment type="similarity">
    <text evidence="1">Belongs to the thioredoxin family. DsbC subfamily.</text>
</comment>
<dbReference type="SUPFAM" id="SSF54423">
    <property type="entry name" value="DsbC/DsbG N-terminal domain-like"/>
    <property type="match status" value="1"/>
</dbReference>
<sequence>MKSIALVTILLFAPSVLGKVTALPEPLKLVDKQGGKIVNQFEAPGDIKGFVADFKGQVVTLYVTADDKYLFTGSMLDAKGNNIGEQAMQAYITGPKSTNDWKLLKSTHWIADGSPFANRIIYTFTDPNCPYCKKLWKNARPWVENGHVQLRHIIVGILKADSLGKAAAILSASDPANILNKHEAGNLFPELKAIESPSSEINKKLAENHQAMIDLGVSATPATFYRDTTGAVKKQRGLPPESVLHQIFGPLKKNE</sequence>
<dbReference type="PANTHER" id="PTHR35272">
    <property type="entry name" value="THIOL:DISULFIDE INTERCHANGE PROTEIN DSBC-RELATED"/>
    <property type="match status" value="1"/>
</dbReference>
<dbReference type="CDD" id="cd03020">
    <property type="entry name" value="DsbA_DsbC_DsbG"/>
    <property type="match status" value="1"/>
</dbReference>
<feature type="domain" description="Thioredoxin-like fold" evidence="2">
    <location>
        <begin position="119"/>
        <end position="241"/>
    </location>
</feature>
<dbReference type="Proteomes" id="UP000006263">
    <property type="component" value="Unassembled WGS sequence"/>
</dbReference>
<dbReference type="SUPFAM" id="SSF52833">
    <property type="entry name" value="Thioredoxin-like"/>
    <property type="match status" value="1"/>
</dbReference>
<gene>
    <name evidence="3" type="primary">dsbG</name>
    <name evidence="3" type="ORF">GMES_4331</name>
</gene>
<evidence type="ECO:0000313" key="4">
    <source>
        <dbReference type="Proteomes" id="UP000006263"/>
    </source>
</evidence>
<proteinExistence type="inferred from homology"/>
<dbReference type="Gene3D" id="3.10.450.70">
    <property type="entry name" value="Disulphide bond isomerase, DsbC/G, N-terminal"/>
    <property type="match status" value="1"/>
</dbReference>
<reference evidence="3 4" key="1">
    <citation type="journal article" date="2017" name="Antonie Van Leeuwenhoek">
        <title>Rhizobium rhizosphaerae sp. nov., a novel species isolated from rice rhizosphere.</title>
        <authorList>
            <person name="Zhao J.J."/>
            <person name="Zhang J."/>
            <person name="Zhang R.J."/>
            <person name="Zhang C.W."/>
            <person name="Yin H.Q."/>
            <person name="Zhang X.X."/>
        </authorList>
    </citation>
    <scope>NUCLEOTIDE SEQUENCE [LARGE SCALE GENOMIC DNA]</scope>
    <source>
        <strain evidence="3 4">KMM 241</strain>
    </source>
</reference>
<dbReference type="InterPro" id="IPR009094">
    <property type="entry name" value="DiS-bond_isomerase_DsbC/G_N_sf"/>
</dbReference>